<dbReference type="EMBL" id="BAABUJ010000014">
    <property type="protein sequence ID" value="GAA5799847.1"/>
    <property type="molecule type" value="Genomic_DNA"/>
</dbReference>
<dbReference type="InterPro" id="IPR057754">
    <property type="entry name" value="PI4-kinase_beta/PIK1_cat"/>
</dbReference>
<evidence type="ECO:0000256" key="6">
    <source>
        <dbReference type="SAM" id="MobiDB-lite"/>
    </source>
</evidence>
<evidence type="ECO:0000256" key="4">
    <source>
        <dbReference type="ARBA" id="ARBA00022679"/>
    </source>
</evidence>
<sequence length="994" mass="111810">MSNALLLRLFTSEFFNSWIAVSYLFRYSDNVGIQHYLCNELKKFPISEIEFFLPQLIHLLITRPSDSVALECFLVEMCEKSTHIALMSLWYLQAYLADLSSNPSSPSFELCKRLLNKSQAIVFSEDEEDSSPTSIDESTVSTQKVRENALPALVGMGAMLLGFGQPLMTKPAGRIAIAQGRRNRALSITSQQQQQQQEETLTRRMTTDHSTSSSPTLSNSPTSDYTATSNSLQFISASQPELQLISKKRSSHFNPFTSSPSLEDLHKGKAFSVSRYIKTAHQKINKKMIQLGEDPISLKKEANSTSEKKKHFNETISVFDPKLTALGQSSVPTNTAPLSPALSQCSSSEEFLTTKKHLRLSTKLSTSFESYDSDNSLSLDEDDDDDDEDDDENIRNSLSKMSIDNRKLLLRSNYFRSEMQFLLALVDIATRLVIVPKEARMSALHAELTLLNHNLPAEVCLPLWCPATCEKPYHHRIVRISPSDAVVLNSAERAPYLLMIEVLDDEMSFEDDAYTSALYRMRQSLKRKKTKRDSLVATATTTATTKAADTQTEVSDIGLGKSDTTAVVVKELPVLENLTHSRRNSRSADNYAERMRTAAVMLAQLQLPATNTTTAVTPKSKQGTEQIRQRIIKEMIALEEQRMTKMKTEGVGSGVGGGGGEGAGGDMLEDEQRIAWVVNKEDPSAAVLSEDWETKKARLRAASPYGHLPNWRLISVIVKNGADLRQEQFAIQLIREFQRIWEDTGVDVWVKYFRVLVTSDGSGLIETLRNTISIHSIKKDAYTRGWNEKGAVFTLYDYFEKLFGPPESDEFIKAQDAFMRSLAGYSVACYVLQIKDRHNGNLLIDESGHLIHIDFGFMLSNSPGSVGFEMAPFKLPQEYIDILGGVHGEKFAEYKALMKAAFLAVRKHSENILLLTEMMSKDSKLPCFQNGDLTVPQLRDRFQLHLTEPQAEEFVDKLIMSSCCNVFTRLYDTFQYYSQVKIYIKYIVFFVLIV</sequence>
<dbReference type="InterPro" id="IPR049160">
    <property type="entry name" value="PI4KB-PIK1_PIK"/>
</dbReference>
<accession>A0ABP9XYJ9</accession>
<evidence type="ECO:0000259" key="8">
    <source>
        <dbReference type="PROSITE" id="PS51545"/>
    </source>
</evidence>
<evidence type="ECO:0000256" key="2">
    <source>
        <dbReference type="ARBA" id="ARBA00006209"/>
    </source>
</evidence>
<dbReference type="InterPro" id="IPR011009">
    <property type="entry name" value="Kinase-like_dom_sf"/>
</dbReference>
<reference evidence="9 10" key="1">
    <citation type="submission" date="2024-04" db="EMBL/GenBank/DDBJ databases">
        <title>genome sequences of Mucor flavus KT1a and Helicostylum pulchrum KT1b strains isolation_sourced from the surface of a dry-aged beef.</title>
        <authorList>
            <person name="Toyotome T."/>
            <person name="Hosono M."/>
            <person name="Torimaru M."/>
            <person name="Fukuda K."/>
            <person name="Mikami N."/>
        </authorList>
    </citation>
    <scope>NUCLEOTIDE SEQUENCE [LARGE SCALE GENOMIC DNA]</scope>
    <source>
        <strain evidence="9 10">KT1b</strain>
    </source>
</reference>
<dbReference type="PROSITE" id="PS50290">
    <property type="entry name" value="PI3_4_KINASE_3"/>
    <property type="match status" value="1"/>
</dbReference>
<feature type="domain" description="PIK helical" evidence="8">
    <location>
        <begin position="1"/>
        <end position="117"/>
    </location>
</feature>
<evidence type="ECO:0000256" key="1">
    <source>
        <dbReference type="ARBA" id="ARBA00001686"/>
    </source>
</evidence>
<dbReference type="InterPro" id="IPR001263">
    <property type="entry name" value="PI3K_accessory_dom"/>
</dbReference>
<keyword evidence="10" id="KW-1185">Reference proteome</keyword>
<dbReference type="InterPro" id="IPR018936">
    <property type="entry name" value="PI3/4_kinase_CS"/>
</dbReference>
<dbReference type="InterPro" id="IPR036940">
    <property type="entry name" value="PI3/4_kinase_cat_sf"/>
</dbReference>
<protein>
    <recommendedName>
        <fullName evidence="3">1-phosphatidylinositol 4-kinase</fullName>
        <ecNumber evidence="3">2.7.1.67</ecNumber>
    </recommendedName>
</protein>
<name>A0ABP9XYJ9_9FUNG</name>
<dbReference type="Gene3D" id="3.30.1010.10">
    <property type="entry name" value="Phosphatidylinositol 3-kinase Catalytic Subunit, Chain A, domain 4"/>
    <property type="match status" value="1"/>
</dbReference>
<feature type="compositionally biased region" description="Acidic residues" evidence="6">
    <location>
        <begin position="379"/>
        <end position="392"/>
    </location>
</feature>
<dbReference type="SMART" id="SM00146">
    <property type="entry name" value="PI3Kc"/>
    <property type="match status" value="1"/>
</dbReference>
<dbReference type="PROSITE" id="PS51545">
    <property type="entry name" value="PIK_HELICAL"/>
    <property type="match status" value="1"/>
</dbReference>
<evidence type="ECO:0000256" key="3">
    <source>
        <dbReference type="ARBA" id="ARBA00012169"/>
    </source>
</evidence>
<dbReference type="InterPro" id="IPR042236">
    <property type="entry name" value="PI3K_accessory_sf"/>
</dbReference>
<gene>
    <name evidence="9" type="ORF">HPULCUR_005266</name>
</gene>
<dbReference type="Pfam" id="PF11522">
    <property type="entry name" value="Pik1"/>
    <property type="match status" value="1"/>
</dbReference>
<dbReference type="PROSITE" id="PS00916">
    <property type="entry name" value="PI3_4_KINASE_2"/>
    <property type="match status" value="1"/>
</dbReference>
<dbReference type="CDD" id="cd05168">
    <property type="entry name" value="PI4Kc_III_beta"/>
    <property type="match status" value="1"/>
</dbReference>
<dbReference type="SUPFAM" id="SSF56112">
    <property type="entry name" value="Protein kinase-like (PK-like)"/>
    <property type="match status" value="1"/>
</dbReference>
<feature type="region of interest" description="Disordered" evidence="6">
    <location>
        <begin position="369"/>
        <end position="396"/>
    </location>
</feature>
<dbReference type="Proteomes" id="UP001476247">
    <property type="component" value="Unassembled WGS sequence"/>
</dbReference>
<dbReference type="InterPro" id="IPR000403">
    <property type="entry name" value="PI3/4_kinase_cat_dom"/>
</dbReference>
<dbReference type="Gene3D" id="1.10.1070.11">
    <property type="entry name" value="Phosphatidylinositol 3-/4-kinase, catalytic domain"/>
    <property type="match status" value="1"/>
</dbReference>
<keyword evidence="5" id="KW-0418">Kinase</keyword>
<evidence type="ECO:0000259" key="7">
    <source>
        <dbReference type="PROSITE" id="PS50290"/>
    </source>
</evidence>
<keyword evidence="4" id="KW-0808">Transferase</keyword>
<dbReference type="InterPro" id="IPR021601">
    <property type="entry name" value="Phosphatidylino_kinase_fungi"/>
</dbReference>
<feature type="compositionally biased region" description="Low complexity" evidence="6">
    <location>
        <begin position="208"/>
        <end position="224"/>
    </location>
</feature>
<dbReference type="PROSITE" id="PS00915">
    <property type="entry name" value="PI3_4_KINASE_1"/>
    <property type="match status" value="1"/>
</dbReference>
<dbReference type="PANTHER" id="PTHR10048">
    <property type="entry name" value="PHOSPHATIDYLINOSITOL KINASE"/>
    <property type="match status" value="1"/>
</dbReference>
<dbReference type="Gene3D" id="1.25.40.70">
    <property type="entry name" value="Phosphatidylinositol 3-kinase, accessory domain (PIK)"/>
    <property type="match status" value="1"/>
</dbReference>
<comment type="caution">
    <text evidence="9">The sequence shown here is derived from an EMBL/GenBank/DDBJ whole genome shotgun (WGS) entry which is preliminary data.</text>
</comment>
<comment type="similarity">
    <text evidence="2">Belongs to the PI3/PI4-kinase family. Type III PI4K subfamily.</text>
</comment>
<organism evidence="9 10">
    <name type="scientific">Helicostylum pulchrum</name>
    <dbReference type="NCBI Taxonomy" id="562976"/>
    <lineage>
        <taxon>Eukaryota</taxon>
        <taxon>Fungi</taxon>
        <taxon>Fungi incertae sedis</taxon>
        <taxon>Mucoromycota</taxon>
        <taxon>Mucoromycotina</taxon>
        <taxon>Mucoromycetes</taxon>
        <taxon>Mucorales</taxon>
        <taxon>Mucorineae</taxon>
        <taxon>Mucoraceae</taxon>
        <taxon>Helicostylum</taxon>
    </lineage>
</organism>
<feature type="region of interest" description="Disordered" evidence="6">
    <location>
        <begin position="186"/>
        <end position="225"/>
    </location>
</feature>
<dbReference type="InterPro" id="IPR015433">
    <property type="entry name" value="PI3/4_kinase"/>
</dbReference>
<dbReference type="Pfam" id="PF21245">
    <property type="entry name" value="PI4KB-PIK1_PIK"/>
    <property type="match status" value="1"/>
</dbReference>
<evidence type="ECO:0000313" key="9">
    <source>
        <dbReference type="EMBL" id="GAA5799847.1"/>
    </source>
</evidence>
<feature type="domain" description="PI3K/PI4K catalytic" evidence="7">
    <location>
        <begin position="690"/>
        <end position="967"/>
    </location>
</feature>
<dbReference type="SUPFAM" id="SSF48371">
    <property type="entry name" value="ARM repeat"/>
    <property type="match status" value="1"/>
</dbReference>
<dbReference type="InterPro" id="IPR016024">
    <property type="entry name" value="ARM-type_fold"/>
</dbReference>
<comment type="catalytic activity">
    <reaction evidence="1">
        <text>a 1,2-diacyl-sn-glycero-3-phospho-(1D-myo-inositol) + ATP = a 1,2-diacyl-sn-glycero-3-phospho-(1D-myo-inositol 4-phosphate) + ADP + H(+)</text>
        <dbReference type="Rhea" id="RHEA:19877"/>
        <dbReference type="ChEBI" id="CHEBI:15378"/>
        <dbReference type="ChEBI" id="CHEBI:30616"/>
        <dbReference type="ChEBI" id="CHEBI:57880"/>
        <dbReference type="ChEBI" id="CHEBI:58178"/>
        <dbReference type="ChEBI" id="CHEBI:456216"/>
        <dbReference type="EC" id="2.7.1.67"/>
    </reaction>
</comment>
<evidence type="ECO:0000313" key="10">
    <source>
        <dbReference type="Proteomes" id="UP001476247"/>
    </source>
</evidence>
<evidence type="ECO:0000256" key="5">
    <source>
        <dbReference type="ARBA" id="ARBA00022777"/>
    </source>
</evidence>
<proteinExistence type="inferred from homology"/>
<dbReference type="EC" id="2.7.1.67" evidence="3"/>
<dbReference type="Pfam" id="PF00454">
    <property type="entry name" value="PI3_PI4_kinase"/>
    <property type="match status" value="1"/>
</dbReference>
<dbReference type="PANTHER" id="PTHR10048:SF22">
    <property type="entry name" value="PHOSPHATIDYLINOSITOL 4-KINASE BETA"/>
    <property type="match status" value="1"/>
</dbReference>